<sequence>MKRYVFAIAAACIMICLAILAYWDVYRPRVGPVGNGPDDAAVLRVLILRLIYPAGLLVVGIIGLWRYKKKRS</sequence>
<dbReference type="EMBL" id="JAGKSP010000020">
    <property type="protein sequence ID" value="MBP3966579.1"/>
    <property type="molecule type" value="Genomic_DNA"/>
</dbReference>
<evidence type="ECO:0000313" key="3">
    <source>
        <dbReference type="Proteomes" id="UP000673394"/>
    </source>
</evidence>
<comment type="caution">
    <text evidence="2">The sequence shown here is derived from an EMBL/GenBank/DDBJ whole genome shotgun (WGS) entry which is preliminary data.</text>
</comment>
<dbReference type="RefSeq" id="WP_210663840.1">
    <property type="nucleotide sequence ID" value="NZ_JAGKSP010000020.1"/>
</dbReference>
<keyword evidence="3" id="KW-1185">Reference proteome</keyword>
<proteinExistence type="predicted"/>
<evidence type="ECO:0000313" key="2">
    <source>
        <dbReference type="EMBL" id="MBP3966579.1"/>
    </source>
</evidence>
<keyword evidence="1" id="KW-0472">Membrane</keyword>
<organism evidence="2 3">
    <name type="scientific">Paenibacillus lignilyticus</name>
    <dbReference type="NCBI Taxonomy" id="1172615"/>
    <lineage>
        <taxon>Bacteria</taxon>
        <taxon>Bacillati</taxon>
        <taxon>Bacillota</taxon>
        <taxon>Bacilli</taxon>
        <taxon>Bacillales</taxon>
        <taxon>Paenibacillaceae</taxon>
        <taxon>Paenibacillus</taxon>
    </lineage>
</organism>
<protein>
    <recommendedName>
        <fullName evidence="4">DUF3955 domain-containing protein</fullName>
    </recommendedName>
</protein>
<evidence type="ECO:0008006" key="4">
    <source>
        <dbReference type="Google" id="ProtNLM"/>
    </source>
</evidence>
<dbReference type="Proteomes" id="UP000673394">
    <property type="component" value="Unassembled WGS sequence"/>
</dbReference>
<feature type="transmembrane region" description="Helical" evidence="1">
    <location>
        <begin position="43"/>
        <end position="65"/>
    </location>
</feature>
<evidence type="ECO:0000256" key="1">
    <source>
        <dbReference type="SAM" id="Phobius"/>
    </source>
</evidence>
<keyword evidence="1" id="KW-0812">Transmembrane</keyword>
<keyword evidence="1" id="KW-1133">Transmembrane helix</keyword>
<gene>
    <name evidence="2" type="ORF">I8J30_28245</name>
</gene>
<name>A0ABS5CL37_9BACL</name>
<feature type="transmembrane region" description="Helical" evidence="1">
    <location>
        <begin position="5"/>
        <end position="23"/>
    </location>
</feature>
<accession>A0ABS5CL37</accession>
<reference evidence="2 3" key="1">
    <citation type="submission" date="2021-04" db="EMBL/GenBank/DDBJ databases">
        <title>Paenibacillus sp. DLE-14 whole genome sequence.</title>
        <authorList>
            <person name="Ham Y.J."/>
        </authorList>
    </citation>
    <scope>NUCLEOTIDE SEQUENCE [LARGE SCALE GENOMIC DNA]</scope>
    <source>
        <strain evidence="2 3">DLE-14</strain>
    </source>
</reference>